<organism evidence="1 2">
    <name type="scientific">Pollutimonas bauzanensis</name>
    <dbReference type="NCBI Taxonomy" id="658167"/>
    <lineage>
        <taxon>Bacteria</taxon>
        <taxon>Pseudomonadati</taxon>
        <taxon>Pseudomonadota</taxon>
        <taxon>Betaproteobacteria</taxon>
        <taxon>Burkholderiales</taxon>
        <taxon>Alcaligenaceae</taxon>
        <taxon>Pollutimonas</taxon>
    </lineage>
</organism>
<sequence length="114" mass="12587">MINKNRSAGPEAVAAFIRDMQLPFAAGQDAQAELYVSAKAGDKWRLTRASLAVDFRYKDGAPEVHIASIGPPFYRAYQPLAGTHFSYDTLKAKLFIEGHLNKGRGDPYVICLSR</sequence>
<proteinExistence type="predicted"/>
<dbReference type="OrthoDB" id="8685900at2"/>
<evidence type="ECO:0000313" key="2">
    <source>
        <dbReference type="Proteomes" id="UP000184226"/>
    </source>
</evidence>
<dbReference type="EMBL" id="FQXE01000012">
    <property type="protein sequence ID" value="SHI18625.1"/>
    <property type="molecule type" value="Genomic_DNA"/>
</dbReference>
<name>A0A1M5Z300_9BURK</name>
<keyword evidence="2" id="KW-1185">Reference proteome</keyword>
<dbReference type="RefSeq" id="WP_143161048.1">
    <property type="nucleotide sequence ID" value="NZ_FQXE01000012.1"/>
</dbReference>
<evidence type="ECO:0000313" key="1">
    <source>
        <dbReference type="EMBL" id="SHI18625.1"/>
    </source>
</evidence>
<gene>
    <name evidence="1" type="ORF">SAMN04488135_11216</name>
</gene>
<accession>A0A1M5Z300</accession>
<protein>
    <submittedName>
        <fullName evidence="1">Uncharacterized protein</fullName>
    </submittedName>
</protein>
<reference evidence="1 2" key="1">
    <citation type="submission" date="2016-11" db="EMBL/GenBank/DDBJ databases">
        <authorList>
            <person name="Jaros S."/>
            <person name="Januszkiewicz K."/>
            <person name="Wedrychowicz H."/>
        </authorList>
    </citation>
    <scope>NUCLEOTIDE SEQUENCE [LARGE SCALE GENOMIC DNA]</scope>
    <source>
        <strain evidence="1 2">CGMCC 1.10190</strain>
    </source>
</reference>
<dbReference type="AlphaFoldDB" id="A0A1M5Z300"/>
<dbReference type="Proteomes" id="UP000184226">
    <property type="component" value="Unassembled WGS sequence"/>
</dbReference>